<evidence type="ECO:0000256" key="1">
    <source>
        <dbReference type="ARBA" id="ARBA00023122"/>
    </source>
</evidence>
<dbReference type="PANTHER" id="PTHR43080:SF2">
    <property type="entry name" value="CBS DOMAIN-CONTAINING PROTEIN"/>
    <property type="match status" value="1"/>
</dbReference>
<evidence type="ECO:0000313" key="6">
    <source>
        <dbReference type="Proteomes" id="UP000295560"/>
    </source>
</evidence>
<dbReference type="SUPFAM" id="SSF54631">
    <property type="entry name" value="CBS-domain pair"/>
    <property type="match status" value="1"/>
</dbReference>
<dbReference type="InterPro" id="IPR000644">
    <property type="entry name" value="CBS_dom"/>
</dbReference>
<dbReference type="AlphaFoldDB" id="A0A4R1HJV2"/>
<dbReference type="RefSeq" id="WP_132430798.1">
    <property type="nucleotide sequence ID" value="NZ_SMFZ01000002.1"/>
</dbReference>
<dbReference type="InterPro" id="IPR046342">
    <property type="entry name" value="CBS_dom_sf"/>
</dbReference>
<accession>A0A4R1HJV2</accession>
<dbReference type="Pfam" id="PF00571">
    <property type="entry name" value="CBS"/>
    <property type="match status" value="2"/>
</dbReference>
<evidence type="ECO:0000256" key="3">
    <source>
        <dbReference type="SAM" id="MobiDB-lite"/>
    </source>
</evidence>
<evidence type="ECO:0000259" key="4">
    <source>
        <dbReference type="PROSITE" id="PS51371"/>
    </source>
</evidence>
<keyword evidence="6" id="KW-1185">Reference proteome</keyword>
<dbReference type="OrthoDB" id="3577946at2"/>
<evidence type="ECO:0000313" key="5">
    <source>
        <dbReference type="EMBL" id="TCK22138.1"/>
    </source>
</evidence>
<dbReference type="SMART" id="SM00116">
    <property type="entry name" value="CBS"/>
    <property type="match status" value="2"/>
</dbReference>
<proteinExistence type="predicted"/>
<dbReference type="Proteomes" id="UP000295560">
    <property type="component" value="Unassembled WGS sequence"/>
</dbReference>
<dbReference type="Gene3D" id="3.10.580.10">
    <property type="entry name" value="CBS-domain"/>
    <property type="match status" value="2"/>
</dbReference>
<comment type="caution">
    <text evidence="5">The sequence shown here is derived from an EMBL/GenBank/DDBJ whole genome shotgun (WGS) entry which is preliminary data.</text>
</comment>
<name>A0A4R1HJV2_PSEEN</name>
<dbReference type="EMBL" id="SMFZ01000002">
    <property type="protein sequence ID" value="TCK22138.1"/>
    <property type="molecule type" value="Genomic_DNA"/>
</dbReference>
<feature type="domain" description="CBS" evidence="4">
    <location>
        <begin position="29"/>
        <end position="85"/>
    </location>
</feature>
<reference evidence="5 6" key="1">
    <citation type="submission" date="2019-03" db="EMBL/GenBank/DDBJ databases">
        <title>Sequencing the genomes of 1000 actinobacteria strains.</title>
        <authorList>
            <person name="Klenk H.-P."/>
        </authorList>
    </citation>
    <scope>NUCLEOTIDE SEQUENCE [LARGE SCALE GENOMIC DNA]</scope>
    <source>
        <strain evidence="5 6">DSM 44969</strain>
    </source>
</reference>
<keyword evidence="1 2" id="KW-0129">CBS domain</keyword>
<sequence length="156" mass="16300">MSGDATVPAARLDAPPETLDDDPSLGTIMTSHLVGITPDAPVRTALQAMAAREVRHLPVIDDGRCVGLVTEPDLLRGMVAEHGPLGATTVRVHEVAGRAVVLGERTRLSAAAARMAERHVDAVLVGSVDRLVGIVTTTDVVRVWSRHSGPAGATHD</sequence>
<gene>
    <name evidence="5" type="ORF">EV378_6137</name>
</gene>
<evidence type="ECO:0000256" key="2">
    <source>
        <dbReference type="PROSITE-ProRule" id="PRU00703"/>
    </source>
</evidence>
<dbReference type="PANTHER" id="PTHR43080">
    <property type="entry name" value="CBS DOMAIN-CONTAINING PROTEIN CBSX3, MITOCHONDRIAL"/>
    <property type="match status" value="1"/>
</dbReference>
<dbReference type="PROSITE" id="PS51371">
    <property type="entry name" value="CBS"/>
    <property type="match status" value="1"/>
</dbReference>
<dbReference type="InterPro" id="IPR051257">
    <property type="entry name" value="Diverse_CBS-Domain"/>
</dbReference>
<protein>
    <submittedName>
        <fullName evidence="5">CBS domain-containing protein</fullName>
    </submittedName>
</protein>
<feature type="region of interest" description="Disordered" evidence="3">
    <location>
        <begin position="1"/>
        <end position="21"/>
    </location>
</feature>
<organism evidence="5 6">
    <name type="scientific">Pseudonocardia endophytica</name>
    <dbReference type="NCBI Taxonomy" id="401976"/>
    <lineage>
        <taxon>Bacteria</taxon>
        <taxon>Bacillati</taxon>
        <taxon>Actinomycetota</taxon>
        <taxon>Actinomycetes</taxon>
        <taxon>Pseudonocardiales</taxon>
        <taxon>Pseudonocardiaceae</taxon>
        <taxon>Pseudonocardia</taxon>
    </lineage>
</organism>